<dbReference type="STRING" id="946122.A0A0C2XKL8"/>
<dbReference type="Gene3D" id="3.40.50.1000">
    <property type="entry name" value="HAD superfamily/HAD-like"/>
    <property type="match status" value="1"/>
</dbReference>
<dbReference type="NCBIfam" id="TIGR01509">
    <property type="entry name" value="HAD-SF-IA-v3"/>
    <property type="match status" value="1"/>
</dbReference>
<dbReference type="SFLD" id="SFLDG01129">
    <property type="entry name" value="C1.5:_HAD__Beta-PGM__Phosphata"/>
    <property type="match status" value="1"/>
</dbReference>
<dbReference type="EMBL" id="KN818225">
    <property type="protein sequence ID" value="KIL69613.1"/>
    <property type="molecule type" value="Genomic_DNA"/>
</dbReference>
<evidence type="ECO:0000256" key="1">
    <source>
        <dbReference type="SAM" id="SignalP"/>
    </source>
</evidence>
<dbReference type="PANTHER" id="PTHR47829">
    <property type="entry name" value="HYDROLASE, PUTATIVE (AFU_ORTHOLOGUE AFUA_1G12880)-RELATED"/>
    <property type="match status" value="1"/>
</dbReference>
<reference evidence="2 3" key="1">
    <citation type="submission" date="2014-04" db="EMBL/GenBank/DDBJ databases">
        <title>Evolutionary Origins and Diversification of the Mycorrhizal Mutualists.</title>
        <authorList>
            <consortium name="DOE Joint Genome Institute"/>
            <consortium name="Mycorrhizal Genomics Consortium"/>
            <person name="Kohler A."/>
            <person name="Kuo A."/>
            <person name="Nagy L.G."/>
            <person name="Floudas D."/>
            <person name="Copeland A."/>
            <person name="Barry K.W."/>
            <person name="Cichocki N."/>
            <person name="Veneault-Fourrey C."/>
            <person name="LaButti K."/>
            <person name="Lindquist E.A."/>
            <person name="Lipzen A."/>
            <person name="Lundell T."/>
            <person name="Morin E."/>
            <person name="Murat C."/>
            <person name="Riley R."/>
            <person name="Ohm R."/>
            <person name="Sun H."/>
            <person name="Tunlid A."/>
            <person name="Henrissat B."/>
            <person name="Grigoriev I.V."/>
            <person name="Hibbett D.S."/>
            <person name="Martin F."/>
        </authorList>
    </citation>
    <scope>NUCLEOTIDE SEQUENCE [LARGE SCALE GENOMIC DNA]</scope>
    <source>
        <strain evidence="2 3">Koide BX008</strain>
    </source>
</reference>
<name>A0A0C2XKL8_AMAMK</name>
<dbReference type="GO" id="GO:0016791">
    <property type="term" value="F:phosphatase activity"/>
    <property type="evidence" value="ECO:0007669"/>
    <property type="project" value="UniProtKB-ARBA"/>
</dbReference>
<dbReference type="AlphaFoldDB" id="A0A0C2XKL8"/>
<dbReference type="InterPro" id="IPR052898">
    <property type="entry name" value="ACAD10-like"/>
</dbReference>
<protein>
    <recommendedName>
        <fullName evidence="4">Epoxide hydrolase</fullName>
    </recommendedName>
</protein>
<feature type="signal peptide" evidence="1">
    <location>
        <begin position="1"/>
        <end position="17"/>
    </location>
</feature>
<gene>
    <name evidence="2" type="ORF">M378DRAFT_68426</name>
</gene>
<dbReference type="CDD" id="cd02603">
    <property type="entry name" value="HAD_sEH-N_like"/>
    <property type="match status" value="1"/>
</dbReference>
<organism evidence="2 3">
    <name type="scientific">Amanita muscaria (strain Koide BX008)</name>
    <dbReference type="NCBI Taxonomy" id="946122"/>
    <lineage>
        <taxon>Eukaryota</taxon>
        <taxon>Fungi</taxon>
        <taxon>Dikarya</taxon>
        <taxon>Basidiomycota</taxon>
        <taxon>Agaricomycotina</taxon>
        <taxon>Agaricomycetes</taxon>
        <taxon>Agaricomycetidae</taxon>
        <taxon>Agaricales</taxon>
        <taxon>Pluteineae</taxon>
        <taxon>Amanitaceae</taxon>
        <taxon>Amanita</taxon>
    </lineage>
</organism>
<dbReference type="Pfam" id="PF00702">
    <property type="entry name" value="Hydrolase"/>
    <property type="match status" value="1"/>
</dbReference>
<dbReference type="Proteomes" id="UP000054549">
    <property type="component" value="Unassembled WGS sequence"/>
</dbReference>
<sequence>MSSIKAVIFDIGGVVLASPLVALAAYEKEKGLPPNYLNCMIVGHGTQGAWQRFERGEIPLSEFYETFTRELSDVEAGNQWFSLYCRRKGIEDCPALPKSLQIDGRELFGRMMRESQRTDPIIQEAIHRIRAAGKHKIIALTNNYLMAEIPVSELSFLGWNARGAVSDQLKGLFDDFCESSVLGMRKPEPEIYLLTCRRNGIKPEEAVFLDDLGINLKAAKDLGIKTIRVKIGESHKAIAELEAMLGLVLQDRVDVQSKL</sequence>
<dbReference type="HOGENOM" id="CLU_045011_1_0_1"/>
<accession>A0A0C2XKL8</accession>
<dbReference type="InterPro" id="IPR006439">
    <property type="entry name" value="HAD-SF_hydro_IA"/>
</dbReference>
<evidence type="ECO:0008006" key="4">
    <source>
        <dbReference type="Google" id="ProtNLM"/>
    </source>
</evidence>
<dbReference type="OrthoDB" id="1694274at2759"/>
<keyword evidence="1" id="KW-0732">Signal</keyword>
<evidence type="ECO:0000313" key="2">
    <source>
        <dbReference type="EMBL" id="KIL69613.1"/>
    </source>
</evidence>
<dbReference type="PANTHER" id="PTHR47829:SF1">
    <property type="entry name" value="HAD FAMILY PHOSPHATASE"/>
    <property type="match status" value="1"/>
</dbReference>
<feature type="chain" id="PRO_5002170878" description="Epoxide hydrolase" evidence="1">
    <location>
        <begin position="18"/>
        <end position="259"/>
    </location>
</feature>
<dbReference type="SFLD" id="SFLDS00003">
    <property type="entry name" value="Haloacid_Dehalogenase"/>
    <property type="match status" value="1"/>
</dbReference>
<proteinExistence type="predicted"/>
<evidence type="ECO:0000313" key="3">
    <source>
        <dbReference type="Proteomes" id="UP000054549"/>
    </source>
</evidence>
<dbReference type="InParanoid" id="A0A0C2XKL8"/>
<dbReference type="InterPro" id="IPR036412">
    <property type="entry name" value="HAD-like_sf"/>
</dbReference>
<dbReference type="SUPFAM" id="SSF56784">
    <property type="entry name" value="HAD-like"/>
    <property type="match status" value="1"/>
</dbReference>
<dbReference type="InterPro" id="IPR023198">
    <property type="entry name" value="PGP-like_dom2"/>
</dbReference>
<dbReference type="InterPro" id="IPR023214">
    <property type="entry name" value="HAD_sf"/>
</dbReference>
<dbReference type="Gene3D" id="1.10.150.240">
    <property type="entry name" value="Putative phosphatase, domain 2"/>
    <property type="match status" value="1"/>
</dbReference>
<keyword evidence="3" id="KW-1185">Reference proteome</keyword>